<evidence type="ECO:0000313" key="3">
    <source>
        <dbReference type="Proteomes" id="UP001140513"/>
    </source>
</evidence>
<dbReference type="AlphaFoldDB" id="A0A9W9CBF8"/>
<dbReference type="GeneID" id="80908622"/>
<name>A0A9W9CBF8_9PLEO</name>
<organism evidence="2 3">
    <name type="scientific">Didymosphaeria variabile</name>
    <dbReference type="NCBI Taxonomy" id="1932322"/>
    <lineage>
        <taxon>Eukaryota</taxon>
        <taxon>Fungi</taxon>
        <taxon>Dikarya</taxon>
        <taxon>Ascomycota</taxon>
        <taxon>Pezizomycotina</taxon>
        <taxon>Dothideomycetes</taxon>
        <taxon>Pleosporomycetidae</taxon>
        <taxon>Pleosporales</taxon>
        <taxon>Massarineae</taxon>
        <taxon>Didymosphaeriaceae</taxon>
        <taxon>Didymosphaeria</taxon>
    </lineage>
</organism>
<comment type="caution">
    <text evidence="2">The sequence shown here is derived from an EMBL/GenBank/DDBJ whole genome shotgun (WGS) entry which is preliminary data.</text>
</comment>
<dbReference type="EMBL" id="JAPEUX010000004">
    <property type="protein sequence ID" value="KAJ4353363.1"/>
    <property type="molecule type" value="Genomic_DNA"/>
</dbReference>
<accession>A0A9W9CBF8</accession>
<dbReference type="Proteomes" id="UP001140513">
    <property type="component" value="Unassembled WGS sequence"/>
</dbReference>
<feature type="region of interest" description="Disordered" evidence="1">
    <location>
        <begin position="199"/>
        <end position="230"/>
    </location>
</feature>
<reference evidence="2" key="1">
    <citation type="submission" date="2022-10" db="EMBL/GenBank/DDBJ databases">
        <title>Tapping the CABI collections for fungal endophytes: first genome assemblies for Collariella, Neodidymelliopsis, Ascochyta clinopodiicola, Didymella pomorum, Didymosphaeria variabile, Neocosmospora piperis and Neocucurbitaria cava.</title>
        <authorList>
            <person name="Hill R."/>
        </authorList>
    </citation>
    <scope>NUCLEOTIDE SEQUENCE</scope>
    <source>
        <strain evidence="2">IMI 356815</strain>
    </source>
</reference>
<feature type="compositionally biased region" description="Acidic residues" evidence="1">
    <location>
        <begin position="201"/>
        <end position="210"/>
    </location>
</feature>
<protein>
    <submittedName>
        <fullName evidence="2">Uncharacterized protein</fullName>
    </submittedName>
</protein>
<sequence>MISACACFEQVIPVRLGHPIDQADTTTRRQWGFFVKIASEIWTIVLVSIYCIGCKGLPNVDTRKRWLQRRGVLSDPRFKKIMEKFADQPVAAVQDVQLLTVNKPTSSDTNFSPRRYLHDLGIAKHARDINFMKPYTDGNGTDEYWTRSVGFAHIGDSLLEFSHGVRAYDDKAVPTEPFQRVEMSAFEFTDVPMHHLYKEEESGDEGETDSGEQSAELNSDDRPEKLRRTTVRSLKKLSNLSWRGGPMK</sequence>
<keyword evidence="3" id="KW-1185">Reference proteome</keyword>
<gene>
    <name evidence="2" type="ORF">N0V89_005092</name>
</gene>
<evidence type="ECO:0000313" key="2">
    <source>
        <dbReference type="EMBL" id="KAJ4353363.1"/>
    </source>
</evidence>
<evidence type="ECO:0000256" key="1">
    <source>
        <dbReference type="SAM" id="MobiDB-lite"/>
    </source>
</evidence>
<proteinExistence type="predicted"/>
<dbReference type="RefSeq" id="XP_056071137.1">
    <property type="nucleotide sequence ID" value="XM_056213870.1"/>
</dbReference>